<protein>
    <submittedName>
        <fullName evidence="2">Uncharacterized protein</fullName>
    </submittedName>
</protein>
<accession>A0A3B0MR55</accession>
<dbReference type="InterPro" id="IPR007480">
    <property type="entry name" value="DUF529"/>
</dbReference>
<reference evidence="2" key="1">
    <citation type="submission" date="2018-07" db="EMBL/GenBank/DDBJ databases">
        <authorList>
            <person name="Quirk P.G."/>
            <person name="Krulwich T.A."/>
        </authorList>
    </citation>
    <scope>NUCLEOTIDE SEQUENCE</scope>
    <source>
        <strain evidence="2">Anand</strain>
    </source>
</reference>
<gene>
    <name evidence="2" type="ORF">TAV_000212700</name>
</gene>
<evidence type="ECO:0000313" key="2">
    <source>
        <dbReference type="EMBL" id="SVP92334.1"/>
    </source>
</evidence>
<sequence length="617" mass="71403">MSEDQEISSFLIDSYVLESNSNVPNSNQVLTTTAQNLTIFGESNSRLLNPFRGSTIIPQNATIFAKQTDIGTNLKFSFRIHSLNDPEVKETIENFMNEVAIDAIDRFINKPDRSDGIPDDVLDYLGSKGIKNRKSIISNDIAYSYFKKNRYINEYVHEPEKNVQAISVNIDDIPLDKVDVVYGDNYTTIKAKKGFGISQLTKANKLIWETDDSSIYVKQFLLYNNGDKSYAFLLLNDMELVSLERTRWLKTWKRRTTPNKFKIKYLYAIKYNDCGASVFEFLTEFVGHFLIIFMPFPSKRITYNQSLVFKYNGNYPLFLSVDLLTGQIKVHLCQNKIKHYLAQFKLGHELSDVEKRGEEDVPFLENIREFISSIHESKEMDGGNGPEKSTNELTNGYTKSPTTNHSNSDGSSSPENQQKFESESANKCDPNESLIKIVEVNINERDPEYYFRIADSNSRYYRANENVLFDKVIDGKKVIWKMKKNELLAKEVYFYFDDNVKWVIILLDNNTLKFYHKPSDGEEWTDVSTKMISTDILKVINKNSGKQSRMDLNFDFFSSFCLIDLGNAVSVGYKDYVQYFKEFGIEHSVWLLFDILTKSVHFMEFILETQNQLTNQH</sequence>
<proteinExistence type="predicted"/>
<dbReference type="AlphaFoldDB" id="A0A3B0MR55"/>
<evidence type="ECO:0000256" key="1">
    <source>
        <dbReference type="SAM" id="MobiDB-lite"/>
    </source>
</evidence>
<feature type="compositionally biased region" description="Basic and acidic residues" evidence="1">
    <location>
        <begin position="418"/>
        <end position="427"/>
    </location>
</feature>
<dbReference type="EMBL" id="UIVS01000002">
    <property type="protein sequence ID" value="SVP92334.1"/>
    <property type="molecule type" value="Genomic_DNA"/>
</dbReference>
<feature type="region of interest" description="Disordered" evidence="1">
    <location>
        <begin position="375"/>
        <end position="427"/>
    </location>
</feature>
<name>A0A3B0MR55_THEAN</name>
<feature type="compositionally biased region" description="Polar residues" evidence="1">
    <location>
        <begin position="387"/>
        <end position="417"/>
    </location>
</feature>
<dbReference type="VEuPathDB" id="PiroplasmaDB:TA12580"/>
<dbReference type="Pfam" id="PF04385">
    <property type="entry name" value="FAINT"/>
    <property type="match status" value="2"/>
</dbReference>
<organism evidence="2">
    <name type="scientific">Theileria annulata</name>
    <dbReference type="NCBI Taxonomy" id="5874"/>
    <lineage>
        <taxon>Eukaryota</taxon>
        <taxon>Sar</taxon>
        <taxon>Alveolata</taxon>
        <taxon>Apicomplexa</taxon>
        <taxon>Aconoidasida</taxon>
        <taxon>Piroplasmida</taxon>
        <taxon>Theileriidae</taxon>
        <taxon>Theileria</taxon>
    </lineage>
</organism>